<evidence type="ECO:0000313" key="3">
    <source>
        <dbReference type="Proteomes" id="UP001291687"/>
    </source>
</evidence>
<protein>
    <submittedName>
        <fullName evidence="2">Uncharacterized protein</fullName>
    </submittedName>
</protein>
<dbReference type="EMBL" id="JARJFB010000054">
    <property type="protein sequence ID" value="MEA0970865.1"/>
    <property type="molecule type" value="Genomic_DNA"/>
</dbReference>
<dbReference type="Proteomes" id="UP001291687">
    <property type="component" value="Unassembled WGS sequence"/>
</dbReference>
<keyword evidence="1" id="KW-1133">Transmembrane helix</keyword>
<keyword evidence="3" id="KW-1185">Reference proteome</keyword>
<organism evidence="2 3">
    <name type="scientific">Candidatus Megaera venefica</name>
    <dbReference type="NCBI Taxonomy" id="2055910"/>
    <lineage>
        <taxon>Bacteria</taxon>
        <taxon>Pseudomonadati</taxon>
        <taxon>Pseudomonadota</taxon>
        <taxon>Alphaproteobacteria</taxon>
        <taxon>Rickettsiales</taxon>
        <taxon>Rickettsiaceae</taxon>
        <taxon>Candidatus Megaera</taxon>
    </lineage>
</organism>
<sequence>MIEILDLLYSTYADILFAIYNHHDYYSYYCFYYYCLLMYLKVDLSLSIPLILFPFPINFTLIVYFILSI</sequence>
<evidence type="ECO:0000256" key="1">
    <source>
        <dbReference type="SAM" id="Phobius"/>
    </source>
</evidence>
<accession>A0ABU5NCH7</accession>
<comment type="caution">
    <text evidence="2">The sequence shown here is derived from an EMBL/GenBank/DDBJ whole genome shotgun (WGS) entry which is preliminary data.</text>
</comment>
<reference evidence="2 3" key="1">
    <citation type="submission" date="2023-03" db="EMBL/GenBank/DDBJ databases">
        <title>Host association and intracellularity evolved multiple times independently in the Rickettsiales.</title>
        <authorList>
            <person name="Castelli M."/>
            <person name="Nardi T."/>
            <person name="Gammuto L."/>
            <person name="Bellinzona G."/>
            <person name="Sabaneyeva E."/>
            <person name="Potekhin A."/>
            <person name="Serra V."/>
            <person name="Petroni G."/>
            <person name="Sassera D."/>
        </authorList>
    </citation>
    <scope>NUCLEOTIDE SEQUENCE [LARGE SCALE GENOMIC DNA]</scope>
    <source>
        <strain evidence="2 3">Sr 2-6</strain>
    </source>
</reference>
<evidence type="ECO:0000313" key="2">
    <source>
        <dbReference type="EMBL" id="MEA0970865.1"/>
    </source>
</evidence>
<gene>
    <name evidence="2" type="ORF">Megvenef_00834</name>
</gene>
<feature type="transmembrane region" description="Helical" evidence="1">
    <location>
        <begin position="46"/>
        <end position="67"/>
    </location>
</feature>
<keyword evidence="1" id="KW-0472">Membrane</keyword>
<name>A0ABU5NCH7_9RICK</name>
<keyword evidence="1" id="KW-0812">Transmembrane</keyword>
<proteinExistence type="predicted"/>